<organism evidence="2 3">
    <name type="scientific">Kribbella deserti</name>
    <dbReference type="NCBI Taxonomy" id="1926257"/>
    <lineage>
        <taxon>Bacteria</taxon>
        <taxon>Bacillati</taxon>
        <taxon>Actinomycetota</taxon>
        <taxon>Actinomycetes</taxon>
        <taxon>Propionibacteriales</taxon>
        <taxon>Kribbellaceae</taxon>
        <taxon>Kribbella</taxon>
    </lineage>
</organism>
<dbReference type="InterPro" id="IPR001106">
    <property type="entry name" value="Aromatic_Lyase"/>
</dbReference>
<evidence type="ECO:0000313" key="3">
    <source>
        <dbReference type="Proteomes" id="UP001589890"/>
    </source>
</evidence>
<name>A0ABV6QEX4_9ACTN</name>
<dbReference type="InterPro" id="IPR024083">
    <property type="entry name" value="Fumarase/histidase_N"/>
</dbReference>
<comment type="caution">
    <text evidence="2">The sequence shown here is derived from an EMBL/GenBank/DDBJ whole genome shotgun (WGS) entry which is preliminary data.</text>
</comment>
<dbReference type="CDD" id="cd00332">
    <property type="entry name" value="PAL-HAL"/>
    <property type="match status" value="1"/>
</dbReference>
<sequence>MPIRNSSVPVDGLALKYPSLLMPEDLEAAAGPILIELSTDTIGDVERCHSFVRESLESGRAMYGSTTGFGALVGHSGRPDPADQTHGLVDFLAAGQGPSLAPQVVRAMLLARAWTLARGQSGVSGGALQVLLEVLASPLALAPVVPEYGSVGASGDLVPMSHALSALMGRGDMLIDGVRVPAADALRTAGLDQLVLEGRDGLALVNGTPLTAAAAGLACAQAARSVVAAITLTGLMTEVLGAGPEYASDSLAVASGHAGCVAVSGLLRDVLDGCVPSGKRQLQEPYSVRCVPQLVGAAWTSVRHATTVTIADLNGVSDNPVFFPEEGEIVHGGNFFGQPVAFAADLLASALTQLANLAERQLDLLMDPHRNTGLNPSLSADPGRQHGLTGVQLSTTSIVVAMRRAAVPAAFQSLSTNQLNQDVVPFGTQAALTALAQAERLRWVHGALAVALRQAVHLGGRTPASEQGAALLERLCETVAPIPYDRPLDGDVRRAADLLDEVAVAHVPSLRESSNTSRS</sequence>
<dbReference type="GO" id="GO:0016829">
    <property type="term" value="F:lyase activity"/>
    <property type="evidence" value="ECO:0007669"/>
    <property type="project" value="UniProtKB-KW"/>
</dbReference>
<dbReference type="InterPro" id="IPR008948">
    <property type="entry name" value="L-Aspartase-like"/>
</dbReference>
<gene>
    <name evidence="2" type="ORF">ACFFGN_03895</name>
</gene>
<dbReference type="Proteomes" id="UP001589890">
    <property type="component" value="Unassembled WGS sequence"/>
</dbReference>
<dbReference type="PANTHER" id="PTHR10362">
    <property type="entry name" value="HISTIDINE AMMONIA-LYASE"/>
    <property type="match status" value="1"/>
</dbReference>
<proteinExistence type="predicted"/>
<evidence type="ECO:0000256" key="1">
    <source>
        <dbReference type="ARBA" id="ARBA00023239"/>
    </source>
</evidence>
<keyword evidence="3" id="KW-1185">Reference proteome</keyword>
<dbReference type="SUPFAM" id="SSF48557">
    <property type="entry name" value="L-aspartase-like"/>
    <property type="match status" value="1"/>
</dbReference>
<accession>A0ABV6QEX4</accession>
<dbReference type="Gene3D" id="1.10.275.10">
    <property type="entry name" value="Fumarase/aspartase (N-terminal domain)"/>
    <property type="match status" value="1"/>
</dbReference>
<reference evidence="2 3" key="1">
    <citation type="submission" date="2024-09" db="EMBL/GenBank/DDBJ databases">
        <authorList>
            <person name="Sun Q."/>
            <person name="Mori K."/>
        </authorList>
    </citation>
    <scope>NUCLEOTIDE SEQUENCE [LARGE SCALE GENOMIC DNA]</scope>
    <source>
        <strain evidence="2 3">CGMCC 1.15906</strain>
    </source>
</reference>
<dbReference type="EMBL" id="JBHLTC010000002">
    <property type="protein sequence ID" value="MFC0623189.1"/>
    <property type="molecule type" value="Genomic_DNA"/>
</dbReference>
<dbReference type="RefSeq" id="WP_380043878.1">
    <property type="nucleotide sequence ID" value="NZ_JBHLTC010000002.1"/>
</dbReference>
<evidence type="ECO:0000313" key="2">
    <source>
        <dbReference type="EMBL" id="MFC0623189.1"/>
    </source>
</evidence>
<dbReference type="Gene3D" id="1.20.200.10">
    <property type="entry name" value="Fumarase/aspartase (Central domain)"/>
    <property type="match status" value="1"/>
</dbReference>
<keyword evidence="1 2" id="KW-0456">Lyase</keyword>
<protein>
    <submittedName>
        <fullName evidence="2">Aromatic amino acid lyase</fullName>
    </submittedName>
</protein>
<dbReference type="Pfam" id="PF00221">
    <property type="entry name" value="Lyase_aromatic"/>
    <property type="match status" value="1"/>
</dbReference>